<dbReference type="Gene3D" id="1.10.10.10">
    <property type="entry name" value="Winged helix-like DNA-binding domain superfamily/Winged helix DNA-binding domain"/>
    <property type="match status" value="1"/>
</dbReference>
<dbReference type="Pfam" id="PF13185">
    <property type="entry name" value="GAF_2"/>
    <property type="match status" value="1"/>
</dbReference>
<dbReference type="PROSITE" id="PS50921">
    <property type="entry name" value="ANTAR"/>
    <property type="match status" value="1"/>
</dbReference>
<dbReference type="PIRSF" id="PIRSF036625">
    <property type="entry name" value="GAF_ANTAR"/>
    <property type="match status" value="1"/>
</dbReference>
<dbReference type="SUPFAM" id="SSF52172">
    <property type="entry name" value="CheY-like"/>
    <property type="match status" value="1"/>
</dbReference>
<reference evidence="6 7" key="1">
    <citation type="submission" date="2016-07" db="EMBL/GenBank/DDBJ databases">
        <title>Draft genome sequence of Prauserella sp. YIM 121212, isolated from alkaline soil.</title>
        <authorList>
            <person name="Ruckert C."/>
            <person name="Albersmeier A."/>
            <person name="Jiang C.-L."/>
            <person name="Jiang Y."/>
            <person name="Kalinowski J."/>
            <person name="Schneider O."/>
            <person name="Winkler A."/>
            <person name="Zotchev S.B."/>
        </authorList>
    </citation>
    <scope>NUCLEOTIDE SEQUENCE [LARGE SCALE GENOMIC DNA]</scope>
    <source>
        <strain evidence="6 7">YIM 121212</strain>
    </source>
</reference>
<dbReference type="Gene3D" id="3.30.450.40">
    <property type="match status" value="1"/>
</dbReference>
<evidence type="ECO:0000313" key="7">
    <source>
        <dbReference type="Proteomes" id="UP000247892"/>
    </source>
</evidence>
<dbReference type="GO" id="GO:0016301">
    <property type="term" value="F:kinase activity"/>
    <property type="evidence" value="ECO:0007669"/>
    <property type="project" value="UniProtKB-KW"/>
</dbReference>
<dbReference type="OrthoDB" id="4629915at2"/>
<dbReference type="InterPro" id="IPR036388">
    <property type="entry name" value="WH-like_DNA-bd_sf"/>
</dbReference>
<protein>
    <recommendedName>
        <fullName evidence="5">ANTAR domain-containing protein</fullName>
    </recommendedName>
</protein>
<keyword evidence="2" id="KW-0418">Kinase</keyword>
<sequence length="261" mass="28444">MVSEQDWVSEQAIFAAGDEDHAPGEPWTGPLAREFGQVAKVLLDSPTAAGVLARVVHAVKALVPEADLVSITLRTKEGRYTTPVRTDELADRLDEQQYAFDEGPCVEATRTPGEGVVDLPDLAEAPWPRWAPKALAFGVRSVFAVGLVPADDPPRLGALNLYSRQRNGLDKVDRDLAVVLASHATVALAATTAMTAAEFEQAHLRVALRSRDVIGQAKGMLMQRRGLTAEQAFDLLRRTSQDLNMKLVRVAELFVSKRNEL</sequence>
<dbReference type="SUPFAM" id="SSF55781">
    <property type="entry name" value="GAF domain-like"/>
    <property type="match status" value="1"/>
</dbReference>
<dbReference type="EMBL" id="MASU01000005">
    <property type="protein sequence ID" value="PXY35402.1"/>
    <property type="molecule type" value="Genomic_DNA"/>
</dbReference>
<dbReference type="InterPro" id="IPR011006">
    <property type="entry name" value="CheY-like_superfamily"/>
</dbReference>
<keyword evidence="3" id="KW-0805">Transcription regulation</keyword>
<keyword evidence="4" id="KW-0804">Transcription</keyword>
<dbReference type="InterPro" id="IPR012074">
    <property type="entry name" value="GAF_ANTAR"/>
</dbReference>
<name>A0A318LLC6_9PSEU</name>
<dbReference type="RefSeq" id="WP_110335397.1">
    <property type="nucleotide sequence ID" value="NZ_JBHVKT010000079.1"/>
</dbReference>
<dbReference type="AlphaFoldDB" id="A0A318LLC6"/>
<keyword evidence="1" id="KW-0808">Transferase</keyword>
<dbReference type="InterPro" id="IPR029016">
    <property type="entry name" value="GAF-like_dom_sf"/>
</dbReference>
<evidence type="ECO:0000259" key="5">
    <source>
        <dbReference type="PROSITE" id="PS50921"/>
    </source>
</evidence>
<keyword evidence="7" id="KW-1185">Reference proteome</keyword>
<comment type="caution">
    <text evidence="6">The sequence shown here is derived from an EMBL/GenBank/DDBJ whole genome shotgun (WGS) entry which is preliminary data.</text>
</comment>
<organism evidence="6 7">
    <name type="scientific">Prauserella flavalba</name>
    <dbReference type="NCBI Taxonomy" id="1477506"/>
    <lineage>
        <taxon>Bacteria</taxon>
        <taxon>Bacillati</taxon>
        <taxon>Actinomycetota</taxon>
        <taxon>Actinomycetes</taxon>
        <taxon>Pseudonocardiales</taxon>
        <taxon>Pseudonocardiaceae</taxon>
        <taxon>Prauserella</taxon>
    </lineage>
</organism>
<dbReference type="Pfam" id="PF03861">
    <property type="entry name" value="ANTAR"/>
    <property type="match status" value="1"/>
</dbReference>
<evidence type="ECO:0000256" key="2">
    <source>
        <dbReference type="ARBA" id="ARBA00022777"/>
    </source>
</evidence>
<dbReference type="Proteomes" id="UP000247892">
    <property type="component" value="Unassembled WGS sequence"/>
</dbReference>
<accession>A0A318LLC6</accession>
<dbReference type="InterPro" id="IPR005561">
    <property type="entry name" value="ANTAR"/>
</dbReference>
<dbReference type="SMART" id="SM01012">
    <property type="entry name" value="ANTAR"/>
    <property type="match status" value="1"/>
</dbReference>
<evidence type="ECO:0000256" key="3">
    <source>
        <dbReference type="ARBA" id="ARBA00023015"/>
    </source>
</evidence>
<gene>
    <name evidence="6" type="ORF">BA062_07620</name>
</gene>
<evidence type="ECO:0000256" key="4">
    <source>
        <dbReference type="ARBA" id="ARBA00023163"/>
    </source>
</evidence>
<dbReference type="InterPro" id="IPR003018">
    <property type="entry name" value="GAF"/>
</dbReference>
<proteinExistence type="predicted"/>
<evidence type="ECO:0000256" key="1">
    <source>
        <dbReference type="ARBA" id="ARBA00022679"/>
    </source>
</evidence>
<feature type="domain" description="ANTAR" evidence="5">
    <location>
        <begin position="194"/>
        <end position="255"/>
    </location>
</feature>
<dbReference type="GO" id="GO:0003723">
    <property type="term" value="F:RNA binding"/>
    <property type="evidence" value="ECO:0007669"/>
    <property type="project" value="InterPro"/>
</dbReference>
<evidence type="ECO:0000313" key="6">
    <source>
        <dbReference type="EMBL" id="PXY35402.1"/>
    </source>
</evidence>